<accession>A0A2P2NWL6</accession>
<organism evidence="2">
    <name type="scientific">Rhizophora mucronata</name>
    <name type="common">Asiatic mangrove</name>
    <dbReference type="NCBI Taxonomy" id="61149"/>
    <lineage>
        <taxon>Eukaryota</taxon>
        <taxon>Viridiplantae</taxon>
        <taxon>Streptophyta</taxon>
        <taxon>Embryophyta</taxon>
        <taxon>Tracheophyta</taxon>
        <taxon>Spermatophyta</taxon>
        <taxon>Magnoliopsida</taxon>
        <taxon>eudicotyledons</taxon>
        <taxon>Gunneridae</taxon>
        <taxon>Pentapetalae</taxon>
        <taxon>rosids</taxon>
        <taxon>fabids</taxon>
        <taxon>Malpighiales</taxon>
        <taxon>Rhizophoraceae</taxon>
        <taxon>Rhizophora</taxon>
    </lineage>
</organism>
<sequence>MRKKIHGSHTKWLGTITKLS</sequence>
<protein>
    <submittedName>
        <fullName evidence="2">Uncharacterized protein</fullName>
    </submittedName>
</protein>
<name>A0A2P2NWL6_RHIMU</name>
<dbReference type="AlphaFoldDB" id="A0A2P2NWL6"/>
<evidence type="ECO:0000313" key="2">
    <source>
        <dbReference type="EMBL" id="MBX46916.1"/>
    </source>
</evidence>
<feature type="region of interest" description="Disordered" evidence="1">
    <location>
        <begin position="1"/>
        <end position="20"/>
    </location>
</feature>
<evidence type="ECO:0000256" key="1">
    <source>
        <dbReference type="SAM" id="MobiDB-lite"/>
    </source>
</evidence>
<dbReference type="EMBL" id="GGEC01066432">
    <property type="protein sequence ID" value="MBX46916.1"/>
    <property type="molecule type" value="Transcribed_RNA"/>
</dbReference>
<reference evidence="2" key="1">
    <citation type="submission" date="2018-02" db="EMBL/GenBank/DDBJ databases">
        <title>Rhizophora mucronata_Transcriptome.</title>
        <authorList>
            <person name="Meera S.P."/>
            <person name="Sreeshan A."/>
            <person name="Augustine A."/>
        </authorList>
    </citation>
    <scope>NUCLEOTIDE SEQUENCE</scope>
    <source>
        <tissue evidence="2">Leaf</tissue>
    </source>
</reference>
<proteinExistence type="predicted"/>